<organism evidence="1 2">
    <name type="scientific">Portunus trituberculatus</name>
    <name type="common">Swimming crab</name>
    <name type="synonym">Neptunus trituberculatus</name>
    <dbReference type="NCBI Taxonomy" id="210409"/>
    <lineage>
        <taxon>Eukaryota</taxon>
        <taxon>Metazoa</taxon>
        <taxon>Ecdysozoa</taxon>
        <taxon>Arthropoda</taxon>
        <taxon>Crustacea</taxon>
        <taxon>Multicrustacea</taxon>
        <taxon>Malacostraca</taxon>
        <taxon>Eumalacostraca</taxon>
        <taxon>Eucarida</taxon>
        <taxon>Decapoda</taxon>
        <taxon>Pleocyemata</taxon>
        <taxon>Brachyura</taxon>
        <taxon>Eubrachyura</taxon>
        <taxon>Portunoidea</taxon>
        <taxon>Portunidae</taxon>
        <taxon>Portuninae</taxon>
        <taxon>Portunus</taxon>
    </lineage>
</organism>
<evidence type="ECO:0000313" key="2">
    <source>
        <dbReference type="Proteomes" id="UP000324222"/>
    </source>
</evidence>
<dbReference type="EMBL" id="VSRR010017499">
    <property type="protein sequence ID" value="MPC60418.1"/>
    <property type="molecule type" value="Genomic_DNA"/>
</dbReference>
<reference evidence="1 2" key="1">
    <citation type="submission" date="2019-05" db="EMBL/GenBank/DDBJ databases">
        <title>Another draft genome of Portunus trituberculatus and its Hox gene families provides insights of decapod evolution.</title>
        <authorList>
            <person name="Jeong J.-H."/>
            <person name="Song I."/>
            <person name="Kim S."/>
            <person name="Choi T."/>
            <person name="Kim D."/>
            <person name="Ryu S."/>
            <person name="Kim W."/>
        </authorList>
    </citation>
    <scope>NUCLEOTIDE SEQUENCE [LARGE SCALE GENOMIC DNA]</scope>
    <source>
        <tissue evidence="1">Muscle</tissue>
    </source>
</reference>
<sequence length="52" mass="5952">MSQALLAAPRWWTGTRTMWTWNGPHPPAMVVLPFLGTSSRRRNVAHHIGRML</sequence>
<dbReference type="AlphaFoldDB" id="A0A5B7GTR3"/>
<accession>A0A5B7GTR3</accession>
<keyword evidence="2" id="KW-1185">Reference proteome</keyword>
<evidence type="ECO:0000313" key="1">
    <source>
        <dbReference type="EMBL" id="MPC60418.1"/>
    </source>
</evidence>
<dbReference type="Proteomes" id="UP000324222">
    <property type="component" value="Unassembled WGS sequence"/>
</dbReference>
<proteinExistence type="predicted"/>
<name>A0A5B7GTR3_PORTR</name>
<protein>
    <submittedName>
        <fullName evidence="1">Uncharacterized protein</fullName>
    </submittedName>
</protein>
<comment type="caution">
    <text evidence="1">The sequence shown here is derived from an EMBL/GenBank/DDBJ whole genome shotgun (WGS) entry which is preliminary data.</text>
</comment>
<gene>
    <name evidence="1" type="ORF">E2C01_054462</name>
</gene>